<dbReference type="Pfam" id="PF13462">
    <property type="entry name" value="Thioredoxin_4"/>
    <property type="match status" value="1"/>
</dbReference>
<evidence type="ECO:0000313" key="7">
    <source>
        <dbReference type="EMBL" id="SUZ56412.1"/>
    </source>
</evidence>
<dbReference type="GO" id="GO:0016491">
    <property type="term" value="F:oxidoreductase activity"/>
    <property type="evidence" value="ECO:0007669"/>
    <property type="project" value="UniProtKB-KW"/>
</dbReference>
<evidence type="ECO:0000256" key="5">
    <source>
        <dbReference type="ARBA" id="ARBA00023284"/>
    </source>
</evidence>
<dbReference type="InterPro" id="IPR012336">
    <property type="entry name" value="Thioredoxin-like_fold"/>
</dbReference>
<evidence type="ECO:0000259" key="6">
    <source>
        <dbReference type="PROSITE" id="PS51352"/>
    </source>
</evidence>
<evidence type="ECO:0000256" key="4">
    <source>
        <dbReference type="ARBA" id="ARBA00023157"/>
    </source>
</evidence>
<name>A0A381NP64_9ZZZZ</name>
<sequence>MKIFLSRSFLWITFLLFLKSVFFAPAFAQTSSKVYHPNPVIGLVDGKPVTFEDVRNKKVNDLSQQLYQQLSIQLIEFAVEKLAAKHPEIKLTTEKKITLKEIIAVYEQNNLQERGTLDQLRPQIEQFLEQQVRSQHLLSQYSLALQKGWIVSHLEAPSDFLLKGNIKTAYMRGNKKASVILLEYSDYQCPFCGRVQRTLGKLINDYQDRVAFGYRHFPLAFHKEADESAIAAECAREQDKFEEIHQLLYENPKAQTLDDLKEYAREIKIKSPAKFDQCLDGERYRGLINQDMKDGAELGITGTPGFFVGLFDSKSGEIQGEVLSGAQPYSTFKQTLDKYLSRR</sequence>
<evidence type="ECO:0000256" key="1">
    <source>
        <dbReference type="ARBA" id="ARBA00005791"/>
    </source>
</evidence>
<comment type="similarity">
    <text evidence="1">Belongs to the thioredoxin family. DsbA subfamily.</text>
</comment>
<keyword evidence="5" id="KW-0676">Redox-active center</keyword>
<evidence type="ECO:0000256" key="2">
    <source>
        <dbReference type="ARBA" id="ARBA00022729"/>
    </source>
</evidence>
<keyword evidence="3" id="KW-0560">Oxidoreductase</keyword>
<dbReference type="PROSITE" id="PS51352">
    <property type="entry name" value="THIOREDOXIN_2"/>
    <property type="match status" value="1"/>
</dbReference>
<dbReference type="InterPro" id="IPR036249">
    <property type="entry name" value="Thioredoxin-like_sf"/>
</dbReference>
<dbReference type="InterPro" id="IPR013766">
    <property type="entry name" value="Thioredoxin_domain"/>
</dbReference>
<dbReference type="PANTHER" id="PTHR13887:SF14">
    <property type="entry name" value="DISULFIDE BOND FORMATION PROTEIN D"/>
    <property type="match status" value="1"/>
</dbReference>
<dbReference type="SUPFAM" id="SSF52833">
    <property type="entry name" value="Thioredoxin-like"/>
    <property type="match status" value="1"/>
</dbReference>
<gene>
    <name evidence="7" type="ORF">METZ01_LOCUS9266</name>
</gene>
<dbReference type="EMBL" id="UINC01000499">
    <property type="protein sequence ID" value="SUZ56412.1"/>
    <property type="molecule type" value="Genomic_DNA"/>
</dbReference>
<organism evidence="7">
    <name type="scientific">marine metagenome</name>
    <dbReference type="NCBI Taxonomy" id="408172"/>
    <lineage>
        <taxon>unclassified sequences</taxon>
        <taxon>metagenomes</taxon>
        <taxon>ecological metagenomes</taxon>
    </lineage>
</organism>
<evidence type="ECO:0000256" key="3">
    <source>
        <dbReference type="ARBA" id="ARBA00023002"/>
    </source>
</evidence>
<keyword evidence="4" id="KW-1015">Disulfide bond</keyword>
<feature type="domain" description="Thioredoxin" evidence="6">
    <location>
        <begin position="145"/>
        <end position="341"/>
    </location>
</feature>
<dbReference type="AlphaFoldDB" id="A0A381NP64"/>
<accession>A0A381NP64</accession>
<proteinExistence type="inferred from homology"/>
<reference evidence="7" key="1">
    <citation type="submission" date="2018-05" db="EMBL/GenBank/DDBJ databases">
        <authorList>
            <person name="Lanie J.A."/>
            <person name="Ng W.-L."/>
            <person name="Kazmierczak K.M."/>
            <person name="Andrzejewski T.M."/>
            <person name="Davidsen T.M."/>
            <person name="Wayne K.J."/>
            <person name="Tettelin H."/>
            <person name="Glass J.I."/>
            <person name="Rusch D."/>
            <person name="Podicherti R."/>
            <person name="Tsui H.-C.T."/>
            <person name="Winkler M.E."/>
        </authorList>
    </citation>
    <scope>NUCLEOTIDE SEQUENCE</scope>
</reference>
<protein>
    <recommendedName>
        <fullName evidence="6">Thioredoxin domain-containing protein</fullName>
    </recommendedName>
</protein>
<dbReference type="PANTHER" id="PTHR13887">
    <property type="entry name" value="GLUTATHIONE S-TRANSFERASE KAPPA"/>
    <property type="match status" value="1"/>
</dbReference>
<keyword evidence="2" id="KW-0732">Signal</keyword>
<dbReference type="Gene3D" id="3.40.30.10">
    <property type="entry name" value="Glutaredoxin"/>
    <property type="match status" value="1"/>
</dbReference>